<dbReference type="InterPro" id="IPR053025">
    <property type="entry name" value="Mito_ATP_Synthase-Asso"/>
</dbReference>
<dbReference type="EMBL" id="AACS02000002">
    <property type="protein sequence ID" value="EAU80732.2"/>
    <property type="molecule type" value="Genomic_DNA"/>
</dbReference>
<dbReference type="OMA" id="THAWENT"/>
<organism evidence="3 4">
    <name type="scientific">Coprinopsis cinerea (strain Okayama-7 / 130 / ATCC MYA-4618 / FGSC 9003)</name>
    <name type="common">Inky cap fungus</name>
    <name type="synonym">Hormographiella aspergillata</name>
    <dbReference type="NCBI Taxonomy" id="240176"/>
    <lineage>
        <taxon>Eukaryota</taxon>
        <taxon>Fungi</taxon>
        <taxon>Dikarya</taxon>
        <taxon>Basidiomycota</taxon>
        <taxon>Agaricomycotina</taxon>
        <taxon>Agaricomycetes</taxon>
        <taxon>Agaricomycetidae</taxon>
        <taxon>Agaricales</taxon>
        <taxon>Agaricineae</taxon>
        <taxon>Psathyrellaceae</taxon>
        <taxon>Coprinopsis</taxon>
    </lineage>
</organism>
<keyword evidence="4" id="KW-1185">Reference proteome</keyword>
<dbReference type="CDD" id="cd06257">
    <property type="entry name" value="DnaJ"/>
    <property type="match status" value="1"/>
</dbReference>
<feature type="region of interest" description="Disordered" evidence="1">
    <location>
        <begin position="80"/>
        <end position="105"/>
    </location>
</feature>
<dbReference type="PANTHER" id="PTHR44873:SF1">
    <property type="entry name" value="DNAJ HOMOLOG SUBFAMILY C MEMBER 30, MITOCHONDRIAL"/>
    <property type="match status" value="1"/>
</dbReference>
<accession>A8PFS1</accession>
<dbReference type="Proteomes" id="UP000001861">
    <property type="component" value="Unassembled WGS sequence"/>
</dbReference>
<dbReference type="PROSITE" id="PS00636">
    <property type="entry name" value="DNAJ_1"/>
    <property type="match status" value="1"/>
</dbReference>
<dbReference type="InterPro" id="IPR046528">
    <property type="entry name" value="DUF6593"/>
</dbReference>
<dbReference type="PRINTS" id="PR00625">
    <property type="entry name" value="JDOMAIN"/>
</dbReference>
<sequence>MSIIVSDAFSTTAKRLTHYQTLGLPQDASKAQIKSHFYRLSKQHHPDLSKDPKSREAFSKINEAYQVLINDRDRRAYDRSLMSRGPPLNQGHTPYSPHAPPPRTPRATHAWEYTYSTRTAKGTYTHHARSTGGFKKPQPDYDLHGNRAGPGGAAFASRPFTRPLYYDVLTGQRKREEDFHREVDKVRNTSMTWRATQISAFIMAGISIFGGDRVCTGPDGREYRWVLGDSKPELYLNDKSKTLIAKYHLKHYGIIKDARPASLEIYDSRFEFPPESQLPPPDEGERTRKSARMVDWIVTTFVYIAKLREDRDSAQTTAAIG</sequence>
<dbReference type="InterPro" id="IPR001623">
    <property type="entry name" value="DnaJ_domain"/>
</dbReference>
<dbReference type="eggNOG" id="KOG0715">
    <property type="taxonomic scope" value="Eukaryota"/>
</dbReference>
<dbReference type="HOGENOM" id="CLU_866030_0_0_1"/>
<dbReference type="GeneID" id="6017657"/>
<dbReference type="InParanoid" id="A8PFS1"/>
<dbReference type="SUPFAM" id="SSF46565">
    <property type="entry name" value="Chaperone J-domain"/>
    <property type="match status" value="1"/>
</dbReference>
<proteinExistence type="predicted"/>
<dbReference type="Gene3D" id="1.10.287.110">
    <property type="entry name" value="DnaJ domain"/>
    <property type="match status" value="1"/>
</dbReference>
<evidence type="ECO:0000259" key="2">
    <source>
        <dbReference type="PROSITE" id="PS50076"/>
    </source>
</evidence>
<dbReference type="RefSeq" id="XP_001840998.2">
    <property type="nucleotide sequence ID" value="XM_001840946.2"/>
</dbReference>
<dbReference type="Pfam" id="PF20236">
    <property type="entry name" value="DUF6593"/>
    <property type="match status" value="1"/>
</dbReference>
<dbReference type="Pfam" id="PF00226">
    <property type="entry name" value="DnaJ"/>
    <property type="match status" value="1"/>
</dbReference>
<name>A8PFS1_COPC7</name>
<dbReference type="STRING" id="240176.A8PFS1"/>
<gene>
    <name evidence="3" type="ORF">CC1G_04842</name>
</gene>
<feature type="domain" description="J" evidence="2">
    <location>
        <begin position="17"/>
        <end position="81"/>
    </location>
</feature>
<dbReference type="PROSITE" id="PS50076">
    <property type="entry name" value="DNAJ_2"/>
    <property type="match status" value="1"/>
</dbReference>
<dbReference type="SMART" id="SM00271">
    <property type="entry name" value="DnaJ"/>
    <property type="match status" value="1"/>
</dbReference>
<dbReference type="InterPro" id="IPR036869">
    <property type="entry name" value="J_dom_sf"/>
</dbReference>
<dbReference type="InterPro" id="IPR018253">
    <property type="entry name" value="DnaJ_domain_CS"/>
</dbReference>
<protein>
    <recommendedName>
        <fullName evidence="2">J domain-containing protein</fullName>
    </recommendedName>
</protein>
<evidence type="ECO:0000313" key="3">
    <source>
        <dbReference type="EMBL" id="EAU80732.2"/>
    </source>
</evidence>
<reference evidence="3 4" key="1">
    <citation type="journal article" date="2010" name="Proc. Natl. Acad. Sci. U.S.A.">
        <title>Insights into evolution of multicellular fungi from the assembled chromosomes of the mushroom Coprinopsis cinerea (Coprinus cinereus).</title>
        <authorList>
            <person name="Stajich J.E."/>
            <person name="Wilke S.K."/>
            <person name="Ahren D."/>
            <person name="Au C.H."/>
            <person name="Birren B.W."/>
            <person name="Borodovsky M."/>
            <person name="Burns C."/>
            <person name="Canback B."/>
            <person name="Casselton L.A."/>
            <person name="Cheng C.K."/>
            <person name="Deng J."/>
            <person name="Dietrich F.S."/>
            <person name="Fargo D.C."/>
            <person name="Farman M.L."/>
            <person name="Gathman A.C."/>
            <person name="Goldberg J."/>
            <person name="Guigo R."/>
            <person name="Hoegger P.J."/>
            <person name="Hooker J.B."/>
            <person name="Huggins A."/>
            <person name="James T.Y."/>
            <person name="Kamada T."/>
            <person name="Kilaru S."/>
            <person name="Kodira C."/>
            <person name="Kues U."/>
            <person name="Kupfer D."/>
            <person name="Kwan H.S."/>
            <person name="Lomsadze A."/>
            <person name="Li W."/>
            <person name="Lilly W.W."/>
            <person name="Ma L.J."/>
            <person name="Mackey A.J."/>
            <person name="Manning G."/>
            <person name="Martin F."/>
            <person name="Muraguchi H."/>
            <person name="Natvig D.O."/>
            <person name="Palmerini H."/>
            <person name="Ramesh M.A."/>
            <person name="Rehmeyer C.J."/>
            <person name="Roe B.A."/>
            <person name="Shenoy N."/>
            <person name="Stanke M."/>
            <person name="Ter-Hovhannisyan V."/>
            <person name="Tunlid A."/>
            <person name="Velagapudi R."/>
            <person name="Vision T.J."/>
            <person name="Zeng Q."/>
            <person name="Zolan M.E."/>
            <person name="Pukkila P.J."/>
        </authorList>
    </citation>
    <scope>NUCLEOTIDE SEQUENCE [LARGE SCALE GENOMIC DNA]</scope>
    <source>
        <strain evidence="4">Okayama-7 / 130 / ATCC MYA-4618 / FGSC 9003</strain>
    </source>
</reference>
<dbReference type="KEGG" id="cci:CC1G_04842"/>
<dbReference type="VEuPathDB" id="FungiDB:CC1G_04842"/>
<comment type="caution">
    <text evidence="3">The sequence shown here is derived from an EMBL/GenBank/DDBJ whole genome shotgun (WGS) entry which is preliminary data.</text>
</comment>
<dbReference type="AlphaFoldDB" id="A8PFS1"/>
<evidence type="ECO:0000313" key="4">
    <source>
        <dbReference type="Proteomes" id="UP000001861"/>
    </source>
</evidence>
<evidence type="ECO:0000256" key="1">
    <source>
        <dbReference type="SAM" id="MobiDB-lite"/>
    </source>
</evidence>
<dbReference type="OrthoDB" id="445556at2759"/>
<dbReference type="PANTHER" id="PTHR44873">
    <property type="entry name" value="DNAJ HOMOLOG SUBFAMILY C MEMBER 30, MITOCHONDRIAL"/>
    <property type="match status" value="1"/>
</dbReference>